<evidence type="ECO:0000313" key="2">
    <source>
        <dbReference type="Proteomes" id="UP000054783"/>
    </source>
</evidence>
<protein>
    <submittedName>
        <fullName evidence="1">Uncharacterized protein</fullName>
    </submittedName>
</protein>
<keyword evidence="2" id="KW-1185">Reference proteome</keyword>
<name>A0A0V0YPQ1_9BILA</name>
<reference evidence="1 2" key="1">
    <citation type="submission" date="2015-01" db="EMBL/GenBank/DDBJ databases">
        <title>Evolution of Trichinella species and genotypes.</title>
        <authorList>
            <person name="Korhonen P.K."/>
            <person name="Edoardo P."/>
            <person name="Giuseppe L.R."/>
            <person name="Gasser R.B."/>
        </authorList>
    </citation>
    <scope>NUCLEOTIDE SEQUENCE [LARGE SCALE GENOMIC DNA]</scope>
    <source>
        <strain evidence="1">ISS2496</strain>
    </source>
</reference>
<gene>
    <name evidence="1" type="ORF">T12_6279</name>
</gene>
<accession>A0A0V0YPQ1</accession>
<dbReference type="AlphaFoldDB" id="A0A0V0YPQ1"/>
<comment type="caution">
    <text evidence="1">The sequence shown here is derived from an EMBL/GenBank/DDBJ whole genome shotgun (WGS) entry which is preliminary data.</text>
</comment>
<proteinExistence type="predicted"/>
<dbReference type="EMBL" id="JYDQ01004153">
    <property type="protein sequence ID" value="KRY02161.1"/>
    <property type="molecule type" value="Genomic_DNA"/>
</dbReference>
<organism evidence="1 2">
    <name type="scientific">Trichinella patagoniensis</name>
    <dbReference type="NCBI Taxonomy" id="990121"/>
    <lineage>
        <taxon>Eukaryota</taxon>
        <taxon>Metazoa</taxon>
        <taxon>Ecdysozoa</taxon>
        <taxon>Nematoda</taxon>
        <taxon>Enoplea</taxon>
        <taxon>Dorylaimia</taxon>
        <taxon>Trichinellida</taxon>
        <taxon>Trichinellidae</taxon>
        <taxon>Trichinella</taxon>
    </lineage>
</organism>
<evidence type="ECO:0000313" key="1">
    <source>
        <dbReference type="EMBL" id="KRY02161.1"/>
    </source>
</evidence>
<dbReference type="Proteomes" id="UP000054783">
    <property type="component" value="Unassembled WGS sequence"/>
</dbReference>
<sequence length="31" mass="3584">MQAGRIKRVTVTSSLTWDRNLHLKKLTFLLG</sequence>